<evidence type="ECO:0000313" key="4">
    <source>
        <dbReference type="EMBL" id="MBN3281329.1"/>
    </source>
</evidence>
<accession>A0ABS2Y575</accession>
<feature type="domain" description="C-type lectin" evidence="3">
    <location>
        <begin position="347"/>
        <end position="458"/>
    </location>
</feature>
<dbReference type="Gene3D" id="3.10.100.10">
    <property type="entry name" value="Mannose-Binding Protein A, subunit A"/>
    <property type="match status" value="4"/>
</dbReference>
<evidence type="ECO:0000259" key="3">
    <source>
        <dbReference type="PROSITE" id="PS50041"/>
    </source>
</evidence>
<dbReference type="InterPro" id="IPR016186">
    <property type="entry name" value="C-type_lectin-like/link_sf"/>
</dbReference>
<dbReference type="InterPro" id="IPR001304">
    <property type="entry name" value="C-type_lectin-like"/>
</dbReference>
<dbReference type="InterPro" id="IPR016187">
    <property type="entry name" value="CTDL_fold"/>
</dbReference>
<feature type="region of interest" description="Disordered" evidence="2">
    <location>
        <begin position="509"/>
        <end position="533"/>
    </location>
</feature>
<sequence length="533" mass="62052">MPASNQIRKYVFVGTNMTWSEAQSYCRENHIDLATVRSQEEAEQLLKLTGYSLSEAAWIGLYRDDTQNWQWSNSDDVIYSNWMADLFCASVSSTGQWKDLLCTGKEAFMCYNETSNITERYTLITSSKTWTEAQQYCREHYTDLVSIKSASENEDLVKKAQGKPFWIGLFNEPWKWSRQGDNYTYRSWFNRDSSGEPNNKEGDEKCVVMNEKSDWYDTSCSNLFCFVCCSGGYSGNCSFEGTNETKTWHKAQSLCRNKNKDLATIEDKAKMNSILGILPAVTSTWIGLHRDKENWQWSNGDEVIYTNWRPKFFCASVMPKGQWTDSICTEYKPFMCYNETSNIIERYTLITSSKTWTAAQQYCREHHTDLVSIKSASENEDLVKKAQDKPFWIGLFNEPWKWSHQGDNYTFHNWAFTQPDCLRGHQKCVNIGVRDSKYQSRGEWDDVDCNMKLPFFCFDDKMTIRRVKLTAPRGMNLEDPKVSEAILEQIREHLSKTSQMGGVNLSWRKKDGEIFHEEEEEEEEEKEEGCPKP</sequence>
<name>A0ABS2Y575_POLSP</name>
<feature type="non-terminal residue" evidence="4">
    <location>
        <position position="1"/>
    </location>
</feature>
<feature type="compositionally biased region" description="Acidic residues" evidence="2">
    <location>
        <begin position="516"/>
        <end position="527"/>
    </location>
</feature>
<protein>
    <submittedName>
        <fullName evidence="4">MRC1 protein</fullName>
    </submittedName>
</protein>
<dbReference type="Pfam" id="PF00059">
    <property type="entry name" value="Lectin_C"/>
    <property type="match status" value="4"/>
</dbReference>
<keyword evidence="5" id="KW-1185">Reference proteome</keyword>
<evidence type="ECO:0000313" key="5">
    <source>
        <dbReference type="Proteomes" id="UP001166093"/>
    </source>
</evidence>
<organism evidence="4 5">
    <name type="scientific">Polyodon spathula</name>
    <name type="common">North American paddlefish</name>
    <name type="synonym">Squalus spathula</name>
    <dbReference type="NCBI Taxonomy" id="7913"/>
    <lineage>
        <taxon>Eukaryota</taxon>
        <taxon>Metazoa</taxon>
        <taxon>Chordata</taxon>
        <taxon>Craniata</taxon>
        <taxon>Vertebrata</taxon>
        <taxon>Euteleostomi</taxon>
        <taxon>Actinopterygii</taxon>
        <taxon>Chondrostei</taxon>
        <taxon>Acipenseriformes</taxon>
        <taxon>Polyodontidae</taxon>
        <taxon>Polyodon</taxon>
    </lineage>
</organism>
<dbReference type="PANTHER" id="PTHR45784:SF5">
    <property type="entry name" value="C-TYPE LECTIN DOMAIN FAMILY 20 MEMBER A-RELATED"/>
    <property type="match status" value="1"/>
</dbReference>
<feature type="non-terminal residue" evidence="4">
    <location>
        <position position="533"/>
    </location>
</feature>
<comment type="caution">
    <text evidence="4">The sequence shown here is derived from an EMBL/GenBank/DDBJ whole genome shotgun (WGS) entry which is preliminary data.</text>
</comment>
<dbReference type="SMART" id="SM00034">
    <property type="entry name" value="CLECT"/>
    <property type="match status" value="4"/>
</dbReference>
<gene>
    <name evidence="4" type="primary">Mrc1_2</name>
    <name evidence="4" type="ORF">GTO93_0014266</name>
</gene>
<feature type="domain" description="C-type lectin" evidence="3">
    <location>
        <begin position="233"/>
        <end position="337"/>
    </location>
</feature>
<feature type="domain" description="C-type lectin" evidence="3">
    <location>
        <begin position="121"/>
        <end position="229"/>
    </location>
</feature>
<dbReference type="PROSITE" id="PS00615">
    <property type="entry name" value="C_TYPE_LECTIN_1"/>
    <property type="match status" value="1"/>
</dbReference>
<dbReference type="EMBL" id="JAAWVQ010107693">
    <property type="protein sequence ID" value="MBN3281329.1"/>
    <property type="molecule type" value="Genomic_DNA"/>
</dbReference>
<reference evidence="4" key="1">
    <citation type="journal article" date="2021" name="Cell">
        <title>Tracing the genetic footprints of vertebrate landing in non-teleost ray-finned fishes.</title>
        <authorList>
            <person name="Bi X."/>
            <person name="Wang K."/>
            <person name="Yang L."/>
            <person name="Pan H."/>
            <person name="Jiang H."/>
            <person name="Wei Q."/>
            <person name="Fang M."/>
            <person name="Yu H."/>
            <person name="Zhu C."/>
            <person name="Cai Y."/>
            <person name="He Y."/>
            <person name="Gan X."/>
            <person name="Zeng H."/>
            <person name="Yu D."/>
            <person name="Zhu Y."/>
            <person name="Jiang H."/>
            <person name="Qiu Q."/>
            <person name="Yang H."/>
            <person name="Zhang Y.E."/>
            <person name="Wang W."/>
            <person name="Zhu M."/>
            <person name="He S."/>
            <person name="Zhang G."/>
        </authorList>
    </citation>
    <scope>NUCLEOTIDE SEQUENCE</scope>
    <source>
        <strain evidence="4">Pddl_001</strain>
    </source>
</reference>
<feature type="domain" description="C-type lectin" evidence="3">
    <location>
        <begin position="10"/>
        <end position="111"/>
    </location>
</feature>
<dbReference type="PROSITE" id="PS50041">
    <property type="entry name" value="C_TYPE_LECTIN_2"/>
    <property type="match status" value="4"/>
</dbReference>
<dbReference type="PANTHER" id="PTHR45784">
    <property type="entry name" value="C-TYPE LECTIN DOMAIN FAMILY 20 MEMBER A-RELATED"/>
    <property type="match status" value="1"/>
</dbReference>
<dbReference type="InterPro" id="IPR018378">
    <property type="entry name" value="C-type_lectin_CS"/>
</dbReference>
<keyword evidence="1" id="KW-1015">Disulfide bond</keyword>
<evidence type="ECO:0000256" key="2">
    <source>
        <dbReference type="SAM" id="MobiDB-lite"/>
    </source>
</evidence>
<proteinExistence type="predicted"/>
<dbReference type="Proteomes" id="UP001166093">
    <property type="component" value="Unassembled WGS sequence"/>
</dbReference>
<evidence type="ECO:0000256" key="1">
    <source>
        <dbReference type="ARBA" id="ARBA00023157"/>
    </source>
</evidence>
<dbReference type="SUPFAM" id="SSF56436">
    <property type="entry name" value="C-type lectin-like"/>
    <property type="match status" value="4"/>
</dbReference>